<comment type="caution">
    <text evidence="4">The sequence shown here is derived from an EMBL/GenBank/DDBJ whole genome shotgun (WGS) entry which is preliminary data.</text>
</comment>
<feature type="transmembrane region" description="Helical" evidence="2">
    <location>
        <begin position="97"/>
        <end position="115"/>
    </location>
</feature>
<dbReference type="PANTHER" id="PTHR23028">
    <property type="entry name" value="ACETYLTRANSFERASE"/>
    <property type="match status" value="1"/>
</dbReference>
<evidence type="ECO:0000313" key="5">
    <source>
        <dbReference type="Proteomes" id="UP000316096"/>
    </source>
</evidence>
<evidence type="ECO:0000313" key="4">
    <source>
        <dbReference type="EMBL" id="TQM00867.1"/>
    </source>
</evidence>
<feature type="transmembrane region" description="Helical" evidence="2">
    <location>
        <begin position="56"/>
        <end position="77"/>
    </location>
</feature>
<keyword evidence="5" id="KW-1185">Reference proteome</keyword>
<evidence type="ECO:0000259" key="3">
    <source>
        <dbReference type="Pfam" id="PF01757"/>
    </source>
</evidence>
<proteinExistence type="predicted"/>
<dbReference type="Pfam" id="PF01757">
    <property type="entry name" value="Acyl_transf_3"/>
    <property type="match status" value="1"/>
</dbReference>
<dbReference type="RefSeq" id="WP_185792507.1">
    <property type="nucleotide sequence ID" value="NZ_VFOZ01000001.1"/>
</dbReference>
<feature type="transmembrane region" description="Helical" evidence="2">
    <location>
        <begin position="318"/>
        <end position="338"/>
    </location>
</feature>
<protein>
    <submittedName>
        <fullName evidence="4">Peptidoglycan/LPS O-acetylase OafA/YrhL</fullName>
    </submittedName>
</protein>
<dbReference type="Proteomes" id="UP000316096">
    <property type="component" value="Unassembled WGS sequence"/>
</dbReference>
<reference evidence="4 5" key="1">
    <citation type="submission" date="2019-06" db="EMBL/GenBank/DDBJ databases">
        <title>Sequencing the genomes of 1000 actinobacteria strains.</title>
        <authorList>
            <person name="Klenk H.-P."/>
        </authorList>
    </citation>
    <scope>NUCLEOTIDE SEQUENCE [LARGE SCALE GENOMIC DNA]</scope>
    <source>
        <strain evidence="4 5">DSM 102200</strain>
    </source>
</reference>
<dbReference type="EMBL" id="VFOZ01000001">
    <property type="protein sequence ID" value="TQM00867.1"/>
    <property type="molecule type" value="Genomic_DNA"/>
</dbReference>
<feature type="transmembrane region" description="Helical" evidence="2">
    <location>
        <begin position="247"/>
        <end position="267"/>
    </location>
</feature>
<dbReference type="GO" id="GO:0016747">
    <property type="term" value="F:acyltransferase activity, transferring groups other than amino-acyl groups"/>
    <property type="evidence" value="ECO:0007669"/>
    <property type="project" value="InterPro"/>
</dbReference>
<gene>
    <name evidence="4" type="ORF">FB559_6590</name>
</gene>
<evidence type="ECO:0000256" key="1">
    <source>
        <dbReference type="SAM" id="MobiDB-lite"/>
    </source>
</evidence>
<organism evidence="4 5">
    <name type="scientific">Actinoallomurus bryophytorum</name>
    <dbReference type="NCBI Taxonomy" id="1490222"/>
    <lineage>
        <taxon>Bacteria</taxon>
        <taxon>Bacillati</taxon>
        <taxon>Actinomycetota</taxon>
        <taxon>Actinomycetes</taxon>
        <taxon>Streptosporangiales</taxon>
        <taxon>Thermomonosporaceae</taxon>
        <taxon>Actinoallomurus</taxon>
    </lineage>
</organism>
<dbReference type="InterPro" id="IPR002656">
    <property type="entry name" value="Acyl_transf_3_dom"/>
</dbReference>
<feature type="transmembrane region" description="Helical" evidence="2">
    <location>
        <begin position="124"/>
        <end position="144"/>
    </location>
</feature>
<evidence type="ECO:0000256" key="2">
    <source>
        <dbReference type="SAM" id="Phobius"/>
    </source>
</evidence>
<dbReference type="GO" id="GO:0016020">
    <property type="term" value="C:membrane"/>
    <property type="evidence" value="ECO:0007669"/>
    <property type="project" value="TreeGrafter"/>
</dbReference>
<keyword evidence="2" id="KW-0812">Transmembrane</keyword>
<dbReference type="GO" id="GO:0009103">
    <property type="term" value="P:lipopolysaccharide biosynthetic process"/>
    <property type="evidence" value="ECO:0007669"/>
    <property type="project" value="TreeGrafter"/>
</dbReference>
<name>A0A543CUV0_9ACTN</name>
<dbReference type="InterPro" id="IPR050879">
    <property type="entry name" value="Acyltransferase_3"/>
</dbReference>
<feature type="transmembrane region" description="Helical" evidence="2">
    <location>
        <begin position="358"/>
        <end position="379"/>
    </location>
</feature>
<feature type="domain" description="Acyltransferase 3" evidence="3">
    <location>
        <begin position="27"/>
        <end position="375"/>
    </location>
</feature>
<keyword evidence="2" id="KW-0472">Membrane</keyword>
<feature type="transmembrane region" description="Helical" evidence="2">
    <location>
        <begin position="26"/>
        <end position="49"/>
    </location>
</feature>
<feature type="transmembrane region" description="Helical" evidence="2">
    <location>
        <begin position="179"/>
        <end position="201"/>
    </location>
</feature>
<dbReference type="AlphaFoldDB" id="A0A543CUV0"/>
<feature type="region of interest" description="Disordered" evidence="1">
    <location>
        <begin position="1"/>
        <end position="21"/>
    </location>
</feature>
<accession>A0A543CUV0</accession>
<keyword evidence="2" id="KW-1133">Transmembrane helix</keyword>
<feature type="transmembrane region" description="Helical" evidence="2">
    <location>
        <begin position="150"/>
        <end position="172"/>
    </location>
</feature>
<dbReference type="PANTHER" id="PTHR23028:SF53">
    <property type="entry name" value="ACYL_TRANSF_3 DOMAIN-CONTAINING PROTEIN"/>
    <property type="match status" value="1"/>
</dbReference>
<sequence>MTTTPIEPPPTLKPTSQPPRGPGSQLYALTGLRAVAAFTIFLAHLNVFFPVTHMHAVFELGGASVGYFFLLSGFVLTWTFKSTDTAAWFYGRRIARVWPLALLSAVIGVAIALGISEHSKVSETLWLGAASALLIHAWFQNGILNSPNTVSWPVSVEAFYYAIFPLVVRLFVNRTIRQLGYLAAALVLLGWGIKVALWVAYPPSAGLTPSAATAFVYGTMSPPARLHEFLLGVVAAAALRKGWRSPVPVWAVFGLLVAALGVMYYFHDAAWRSNTIVDALDPVCMPLITLLIASVATRELSGRRTWLSSRPMVTFGNWSYAFFLFHYLTLYLVALAVFHKHSMTEFFFQPPKPTYGNITWAIVSFAIALAFSGLVHHFFERPIEVRLRSFFRRHFARSEAPA</sequence>